<reference evidence="5" key="1">
    <citation type="journal article" date="2019" name="Int. J. Syst. Evol. Microbiol.">
        <title>The Global Catalogue of Microorganisms (GCM) 10K type strain sequencing project: providing services to taxonomists for standard genome sequencing and annotation.</title>
        <authorList>
            <consortium name="The Broad Institute Genomics Platform"/>
            <consortium name="The Broad Institute Genome Sequencing Center for Infectious Disease"/>
            <person name="Wu L."/>
            <person name="Ma J."/>
        </authorList>
    </citation>
    <scope>NUCLEOTIDE SEQUENCE [LARGE SCALE GENOMIC DNA]</scope>
    <source>
        <strain evidence="5">CCM 7526</strain>
    </source>
</reference>
<comment type="caution">
    <text evidence="4">The sequence shown here is derived from an EMBL/GenBank/DDBJ whole genome shotgun (WGS) entry which is preliminary data.</text>
</comment>
<keyword evidence="5" id="KW-1185">Reference proteome</keyword>
<dbReference type="PANTHER" id="PTHR43252">
    <property type="entry name" value="TRANSCRIPTIONAL REGULATOR YQJI"/>
    <property type="match status" value="1"/>
</dbReference>
<evidence type="ECO:0000313" key="4">
    <source>
        <dbReference type="EMBL" id="MFD1364235.1"/>
    </source>
</evidence>
<feature type="domain" description="Transcription regulator PadR N-terminal" evidence="2">
    <location>
        <begin position="7"/>
        <end position="77"/>
    </location>
</feature>
<dbReference type="PANTHER" id="PTHR43252:SF6">
    <property type="entry name" value="NEGATIVE TRANSCRIPTION REGULATOR PADR"/>
    <property type="match status" value="1"/>
</dbReference>
<dbReference type="InterPro" id="IPR005149">
    <property type="entry name" value="Tscrpt_reg_PadR_N"/>
</dbReference>
<proteinExistence type="predicted"/>
<accession>A0ABW4A1T2</accession>
<organism evidence="4 5">
    <name type="scientific">Actinoplanes sichuanensis</name>
    <dbReference type="NCBI Taxonomy" id="512349"/>
    <lineage>
        <taxon>Bacteria</taxon>
        <taxon>Bacillati</taxon>
        <taxon>Actinomycetota</taxon>
        <taxon>Actinomycetes</taxon>
        <taxon>Micromonosporales</taxon>
        <taxon>Micromonosporaceae</taxon>
        <taxon>Actinoplanes</taxon>
    </lineage>
</organism>
<feature type="coiled-coil region" evidence="1">
    <location>
        <begin position="113"/>
        <end position="140"/>
    </location>
</feature>
<dbReference type="RefSeq" id="WP_317793849.1">
    <property type="nucleotide sequence ID" value="NZ_AP028461.1"/>
</dbReference>
<dbReference type="EMBL" id="JBHTMK010000004">
    <property type="protein sequence ID" value="MFD1364235.1"/>
    <property type="molecule type" value="Genomic_DNA"/>
</dbReference>
<evidence type="ECO:0000259" key="3">
    <source>
        <dbReference type="Pfam" id="PF10400"/>
    </source>
</evidence>
<dbReference type="SUPFAM" id="SSF46785">
    <property type="entry name" value="Winged helix' DNA-binding domain"/>
    <property type="match status" value="1"/>
</dbReference>
<protein>
    <submittedName>
        <fullName evidence="4">PadR family transcriptional regulator</fullName>
    </submittedName>
</protein>
<gene>
    <name evidence="4" type="ORF">ACFQ5G_02635</name>
</gene>
<dbReference type="InterPro" id="IPR036390">
    <property type="entry name" value="WH_DNA-bd_sf"/>
</dbReference>
<evidence type="ECO:0000259" key="2">
    <source>
        <dbReference type="Pfam" id="PF03551"/>
    </source>
</evidence>
<evidence type="ECO:0000313" key="5">
    <source>
        <dbReference type="Proteomes" id="UP001597183"/>
    </source>
</evidence>
<dbReference type="InterPro" id="IPR018309">
    <property type="entry name" value="Tscrpt_reg_PadR_C"/>
</dbReference>
<keyword evidence="1" id="KW-0175">Coiled coil</keyword>
<evidence type="ECO:0000256" key="1">
    <source>
        <dbReference type="SAM" id="Coils"/>
    </source>
</evidence>
<dbReference type="Pfam" id="PF03551">
    <property type="entry name" value="PadR"/>
    <property type="match status" value="1"/>
</dbReference>
<name>A0ABW4A1T2_9ACTN</name>
<dbReference type="Gene3D" id="1.10.10.10">
    <property type="entry name" value="Winged helix-like DNA-binding domain superfamily/Winged helix DNA-binding domain"/>
    <property type="match status" value="1"/>
</dbReference>
<feature type="domain" description="Transcription regulator PadR C-terminal" evidence="3">
    <location>
        <begin position="91"/>
        <end position="166"/>
    </location>
</feature>
<dbReference type="Proteomes" id="UP001597183">
    <property type="component" value="Unassembled WGS sequence"/>
</dbReference>
<sequence length="191" mass="21447">MSIRHTLLALLSEGPKYGLQLRQEFEARTGEVWPLNVGQVYTTLQRLERDGLVESEDGGGRPQNAFTITPAGADELRTWLLTPPDVVPPPRDELVMKVLVAMRVPGVDMPQLLQSHRRHLVQAMQEYTRLKADLTDAEVELSLVADSELFRIEAIIRWLDIADARLARLPATTDRPADAPRAGRRIAGIRR</sequence>
<dbReference type="InterPro" id="IPR036388">
    <property type="entry name" value="WH-like_DNA-bd_sf"/>
</dbReference>
<dbReference type="Pfam" id="PF10400">
    <property type="entry name" value="Vir_act_alpha_C"/>
    <property type="match status" value="1"/>
</dbReference>